<feature type="transmembrane region" description="Helical" evidence="7">
    <location>
        <begin position="48"/>
        <end position="68"/>
    </location>
</feature>
<evidence type="ECO:0000256" key="6">
    <source>
        <dbReference type="ARBA" id="ARBA00023136"/>
    </source>
</evidence>
<accession>A0A1I7GEV7</accession>
<dbReference type="Pfam" id="PF05977">
    <property type="entry name" value="MFS_3"/>
    <property type="match status" value="1"/>
</dbReference>
<keyword evidence="3" id="KW-1003">Cell membrane</keyword>
<evidence type="ECO:0000256" key="1">
    <source>
        <dbReference type="ARBA" id="ARBA00004651"/>
    </source>
</evidence>
<dbReference type="SUPFAM" id="SSF103473">
    <property type="entry name" value="MFS general substrate transporter"/>
    <property type="match status" value="1"/>
</dbReference>
<feature type="transmembrane region" description="Helical" evidence="7">
    <location>
        <begin position="287"/>
        <end position="320"/>
    </location>
</feature>
<feature type="transmembrane region" description="Helical" evidence="7">
    <location>
        <begin position="80"/>
        <end position="102"/>
    </location>
</feature>
<protein>
    <submittedName>
        <fullName evidence="8">Transmembrane secretion effector</fullName>
    </submittedName>
</protein>
<dbReference type="PANTHER" id="PTHR23513">
    <property type="entry name" value="INTEGRAL MEMBRANE EFFLUX PROTEIN-RELATED"/>
    <property type="match status" value="1"/>
</dbReference>
<dbReference type="Gene3D" id="1.20.1250.20">
    <property type="entry name" value="MFS general substrate transporter like domains"/>
    <property type="match status" value="1"/>
</dbReference>
<sequence length="427" mass="43523">MGVFLDTTPLRDSPAFRRLWLGQGLSLLGGYMTTFAVTLQLYDLTHSSLAVGAAGLCSALPAMAFVLLGGSIGDAVDRRVLVLFATSGQMGVSILFALQAFAGLRLPALLYGLLILQSLLTAINAPARRTFLPRLLPKDQIRAGNTLNMVVMRFAEMAGPAMAGVIASVWGLKACYTLDAISFTAALYGVGRLPAMPPEGGPSRPTLRAAAEGLRFLIQQPVLMGAFLADLSVTLLGVSTALLPALNAARFGGNPQTLGLLMGATGVGGLAGSIFSGPLRRVSREGLAVLAVGALWGGCIALLGGSGALWLALACLFVAGAADTMLVVLRTTIVQVNTPDAYRGRVSGIDYLVGAAGPQLGNLRAGLMGTVLPVGVALVIGGLFSVAAVGVVGLVLPAFRQYRAAQAGVGPHGGAGGANVPQEATPP</sequence>
<dbReference type="AlphaFoldDB" id="A0A1I7GEV7"/>
<dbReference type="InterPro" id="IPR036259">
    <property type="entry name" value="MFS_trans_sf"/>
</dbReference>
<organism evidence="8 9">
    <name type="scientific">Alicyclobacillus macrosporangiidus</name>
    <dbReference type="NCBI Taxonomy" id="392015"/>
    <lineage>
        <taxon>Bacteria</taxon>
        <taxon>Bacillati</taxon>
        <taxon>Bacillota</taxon>
        <taxon>Bacilli</taxon>
        <taxon>Bacillales</taxon>
        <taxon>Alicyclobacillaceae</taxon>
        <taxon>Alicyclobacillus</taxon>
    </lineage>
</organism>
<keyword evidence="5 7" id="KW-1133">Transmembrane helix</keyword>
<keyword evidence="9" id="KW-1185">Reference proteome</keyword>
<dbReference type="PANTHER" id="PTHR23513:SF9">
    <property type="entry name" value="ENTEROBACTIN EXPORTER ENTS"/>
    <property type="match status" value="1"/>
</dbReference>
<comment type="subcellular location">
    <subcellularLocation>
        <location evidence="1">Cell membrane</location>
        <topology evidence="1">Multi-pass membrane protein</topology>
    </subcellularLocation>
</comment>
<feature type="transmembrane region" description="Helical" evidence="7">
    <location>
        <begin position="371"/>
        <end position="396"/>
    </location>
</feature>
<reference evidence="9" key="1">
    <citation type="submission" date="2016-10" db="EMBL/GenBank/DDBJ databases">
        <authorList>
            <person name="Varghese N."/>
        </authorList>
    </citation>
    <scope>NUCLEOTIDE SEQUENCE [LARGE SCALE GENOMIC DNA]</scope>
    <source>
        <strain evidence="9">DSM 17980</strain>
    </source>
</reference>
<feature type="transmembrane region" description="Helical" evidence="7">
    <location>
        <begin position="222"/>
        <end position="246"/>
    </location>
</feature>
<evidence type="ECO:0000256" key="7">
    <source>
        <dbReference type="SAM" id="Phobius"/>
    </source>
</evidence>
<proteinExistence type="predicted"/>
<evidence type="ECO:0000256" key="5">
    <source>
        <dbReference type="ARBA" id="ARBA00022989"/>
    </source>
</evidence>
<feature type="transmembrane region" description="Helical" evidence="7">
    <location>
        <begin position="258"/>
        <end position="275"/>
    </location>
</feature>
<keyword evidence="6 7" id="KW-0472">Membrane</keyword>
<evidence type="ECO:0000256" key="2">
    <source>
        <dbReference type="ARBA" id="ARBA00022448"/>
    </source>
</evidence>
<evidence type="ECO:0000256" key="3">
    <source>
        <dbReference type="ARBA" id="ARBA00022475"/>
    </source>
</evidence>
<evidence type="ECO:0000313" key="8">
    <source>
        <dbReference type="EMBL" id="SFU46796.1"/>
    </source>
</evidence>
<dbReference type="GO" id="GO:0005886">
    <property type="term" value="C:plasma membrane"/>
    <property type="evidence" value="ECO:0007669"/>
    <property type="project" value="UniProtKB-SubCell"/>
</dbReference>
<feature type="transmembrane region" description="Helical" evidence="7">
    <location>
        <begin position="20"/>
        <end position="42"/>
    </location>
</feature>
<keyword evidence="4 7" id="KW-0812">Transmembrane</keyword>
<gene>
    <name evidence="8" type="ORF">SAMN05421543_102162</name>
</gene>
<dbReference type="InterPro" id="IPR010290">
    <property type="entry name" value="TM_effector"/>
</dbReference>
<dbReference type="CDD" id="cd06173">
    <property type="entry name" value="MFS_MefA_like"/>
    <property type="match status" value="1"/>
</dbReference>
<dbReference type="EMBL" id="FPBV01000002">
    <property type="protein sequence ID" value="SFU46796.1"/>
    <property type="molecule type" value="Genomic_DNA"/>
</dbReference>
<evidence type="ECO:0000256" key="4">
    <source>
        <dbReference type="ARBA" id="ARBA00022692"/>
    </source>
</evidence>
<evidence type="ECO:0000313" key="9">
    <source>
        <dbReference type="Proteomes" id="UP000183508"/>
    </source>
</evidence>
<dbReference type="STRING" id="392015.SAMN05421543_102162"/>
<name>A0A1I7GEV7_9BACL</name>
<dbReference type="eggNOG" id="COG0477">
    <property type="taxonomic scope" value="Bacteria"/>
</dbReference>
<keyword evidence="2" id="KW-0813">Transport</keyword>
<dbReference type="Proteomes" id="UP000183508">
    <property type="component" value="Unassembled WGS sequence"/>
</dbReference>